<feature type="binding site" evidence="11">
    <location>
        <position position="573"/>
    </location>
    <ligand>
        <name>Ca(2+)</name>
        <dbReference type="ChEBI" id="CHEBI:29108"/>
    </ligand>
</feature>
<dbReference type="AlphaFoldDB" id="A0A1Q8S4M1"/>
<evidence type="ECO:0000256" key="4">
    <source>
        <dbReference type="ARBA" id="ARBA00022723"/>
    </source>
</evidence>
<dbReference type="GO" id="GO:0005975">
    <property type="term" value="P:carbohydrate metabolic process"/>
    <property type="evidence" value="ECO:0007669"/>
    <property type="project" value="InterPro"/>
</dbReference>
<sequence length="596" mass="67125">MALSSNRRGRNSSPRSKTIDFISDNAGKAVSSSQAKRGPLRRSIRNFLVLLCLVGLAGVFVAGYFSDHALGHSQHTPQSKFADWDDRREQVKEVFMTSWNAYANPSAYSSTGNDVFHPLSKKGENMSPTGLGWIIVDSLDTMMLMNLTEPLAEARKWLHRSLNWDQDQDVNTFETTIRMMGGLLSAHYLSTQLPHVSSRRDTVYLSKAVDLADRLLVAFESDSGIPYASVNIGKKEGIVSHADGGSSSTAEAATLQLEMKYLSHLTGNDIYWQRAERVMKVLDDQKMEGGLVPIFVHPSHGRFTTREIRLGSRGDSYYEYLIKQYLQTGEVIYRDMWEDALAGIQKHLVTTTRNAALRFIAELPSGVGGKLSPKMDHLVCFLPGTIAMATTEGRTLAEARRDPDWTVHHEDDIQLATDLMNTCWGMYAVTDTGLAPEIVWFNASDADLEPQPGDRELRSASNALSKWKLDFTIKPLDAHNLQRPETVESLFMMYRVTGNSMYREWGWKIFQSFQQQGRAPDGEGYTSLNDVRTVPPATRDNMESFWLAETLKYLYLLFSPTDFMSLTDVVFNTEAHPFPRFTPKGSLKTGWERLPR</sequence>
<keyword evidence="14" id="KW-1133">Transmembrane helix</keyword>
<evidence type="ECO:0000256" key="14">
    <source>
        <dbReference type="SAM" id="Phobius"/>
    </source>
</evidence>
<dbReference type="PANTHER" id="PTHR11742:SF55">
    <property type="entry name" value="ENDOPLASMIC RETICULUM MANNOSYL-OLIGOSACCHARIDE 1,2-ALPHA-MANNOSIDASE"/>
    <property type="match status" value="1"/>
</dbReference>
<proteinExistence type="inferred from homology"/>
<feature type="transmembrane region" description="Helical" evidence="14">
    <location>
        <begin position="46"/>
        <end position="65"/>
    </location>
</feature>
<keyword evidence="16" id="KW-1185">Reference proteome</keyword>
<keyword evidence="7 12" id="KW-1015">Disulfide bond</keyword>
<reference evidence="15 16" key="1">
    <citation type="submission" date="2016-11" db="EMBL/GenBank/DDBJ databases">
        <title>Draft Genome Assembly of Colletotrichum chlorophyti a pathogen of herbaceous plants.</title>
        <authorList>
            <person name="Gan P."/>
            <person name="Narusaka M."/>
            <person name="Tsushima A."/>
            <person name="Narusaka Y."/>
            <person name="Takano Y."/>
            <person name="Shirasu K."/>
        </authorList>
    </citation>
    <scope>NUCLEOTIDE SEQUENCE [LARGE SCALE GENOMIC DNA]</scope>
    <source>
        <strain evidence="15 16">NTL11</strain>
    </source>
</reference>
<evidence type="ECO:0000256" key="7">
    <source>
        <dbReference type="ARBA" id="ARBA00023157"/>
    </source>
</evidence>
<evidence type="ECO:0000256" key="2">
    <source>
        <dbReference type="ARBA" id="ARBA00004922"/>
    </source>
</evidence>
<dbReference type="SUPFAM" id="SSF48225">
    <property type="entry name" value="Seven-hairpin glycosidases"/>
    <property type="match status" value="1"/>
</dbReference>
<gene>
    <name evidence="15" type="ORF">CCHL11_00743</name>
</gene>
<keyword evidence="4 11" id="KW-0479">Metal-binding</keyword>
<evidence type="ECO:0000256" key="11">
    <source>
        <dbReference type="PIRSR" id="PIRSR601382-2"/>
    </source>
</evidence>
<evidence type="ECO:0000256" key="1">
    <source>
        <dbReference type="ARBA" id="ARBA00001913"/>
    </source>
</evidence>
<comment type="cofactor">
    <cofactor evidence="1 11">
        <name>Ca(2+)</name>
        <dbReference type="ChEBI" id="CHEBI:29108"/>
    </cofactor>
</comment>
<evidence type="ECO:0000256" key="10">
    <source>
        <dbReference type="PIRSR" id="PIRSR601382-1"/>
    </source>
</evidence>
<feature type="active site" description="Proton donor" evidence="10">
    <location>
        <position position="174"/>
    </location>
</feature>
<dbReference type="Pfam" id="PF01532">
    <property type="entry name" value="Glyco_hydro_47"/>
    <property type="match status" value="1"/>
</dbReference>
<dbReference type="InterPro" id="IPR036026">
    <property type="entry name" value="Seven-hairpin_glycosidases"/>
</dbReference>
<dbReference type="UniPathway" id="UPA00378"/>
<dbReference type="GO" id="GO:0004571">
    <property type="term" value="F:mannosyl-oligosaccharide 1,2-alpha-mannosidase activity"/>
    <property type="evidence" value="ECO:0007669"/>
    <property type="project" value="UniProtKB-EC"/>
</dbReference>
<comment type="catalytic activity">
    <reaction evidence="8">
        <text>N(4)-(alpha-D-Man-(1-&gt;2)-alpha-D-Man-(1-&gt;2)-alpha-D-Man-(1-&gt;3)-[alpha-D-Man-(1-&gt;3)-[alpha-D-Man-(1-&gt;2)-alpha-D-Man-(1-&gt;6)]-alpha-D-Man-(1-&gt;6)]-beta-D-Man-(1-&gt;4)-beta-D-GlcNAc-(1-&gt;4)-beta-D-GlcNAc)-L-asparaginyl-[protein] (N-glucan mannose isomer 8A1,2,3B1,3) + 3 H2O = N(4)-(alpha-D-Man-(1-&gt;3)-[alpha-D-Man-(1-&gt;3)-[alpha-D-Man-(1-&gt;6)]-alpha-D-Man-(1-&gt;6)]-beta-D-Man-(1-&gt;4)-beta-D-GlcNAc-(1-&gt;4)-beta-D-GlcNAc)-L-asparaginyl-[protein] (N-glucan mannose isomer 5A1,2) + 3 beta-D-mannose</text>
        <dbReference type="Rhea" id="RHEA:56028"/>
        <dbReference type="Rhea" id="RHEA-COMP:14358"/>
        <dbReference type="Rhea" id="RHEA-COMP:14367"/>
        <dbReference type="ChEBI" id="CHEBI:15377"/>
        <dbReference type="ChEBI" id="CHEBI:28563"/>
        <dbReference type="ChEBI" id="CHEBI:59087"/>
        <dbReference type="ChEBI" id="CHEBI:60628"/>
        <dbReference type="EC" id="3.2.1.113"/>
    </reaction>
</comment>
<evidence type="ECO:0000256" key="6">
    <source>
        <dbReference type="ARBA" id="ARBA00022837"/>
    </source>
</evidence>
<keyword evidence="14" id="KW-0472">Membrane</keyword>
<dbReference type="InterPro" id="IPR012341">
    <property type="entry name" value="6hp_glycosidase-like_sf"/>
</dbReference>
<feature type="active site" evidence="10">
    <location>
        <position position="485"/>
    </location>
</feature>
<dbReference type="GO" id="GO:0016020">
    <property type="term" value="C:membrane"/>
    <property type="evidence" value="ECO:0007669"/>
    <property type="project" value="InterPro"/>
</dbReference>
<evidence type="ECO:0000256" key="12">
    <source>
        <dbReference type="PIRSR" id="PIRSR601382-3"/>
    </source>
</evidence>
<dbReference type="STRING" id="708187.A0A1Q8S4M1"/>
<evidence type="ECO:0000256" key="3">
    <source>
        <dbReference type="ARBA" id="ARBA00007658"/>
    </source>
</evidence>
<dbReference type="GO" id="GO:0005783">
    <property type="term" value="C:endoplasmic reticulum"/>
    <property type="evidence" value="ECO:0007669"/>
    <property type="project" value="TreeGrafter"/>
</dbReference>
<comment type="similarity">
    <text evidence="3 13">Belongs to the glycosyl hydrolase 47 family.</text>
</comment>
<dbReference type="GO" id="GO:0036503">
    <property type="term" value="P:ERAD pathway"/>
    <property type="evidence" value="ECO:0007669"/>
    <property type="project" value="UniProtKB-ARBA"/>
</dbReference>
<dbReference type="Proteomes" id="UP000186583">
    <property type="component" value="Unassembled WGS sequence"/>
</dbReference>
<evidence type="ECO:0000313" key="15">
    <source>
        <dbReference type="EMBL" id="OLN96362.1"/>
    </source>
</evidence>
<keyword evidence="14" id="KW-0812">Transmembrane</keyword>
<evidence type="ECO:0000256" key="9">
    <source>
        <dbReference type="ARBA" id="ARBA00048605"/>
    </source>
</evidence>
<keyword evidence="6 11" id="KW-0106">Calcium</keyword>
<keyword evidence="13" id="KW-0326">Glycosidase</keyword>
<feature type="active site" description="Proton donor" evidence="10">
    <location>
        <position position="437"/>
    </location>
</feature>
<organism evidence="15 16">
    <name type="scientific">Colletotrichum chlorophyti</name>
    <dbReference type="NCBI Taxonomy" id="708187"/>
    <lineage>
        <taxon>Eukaryota</taxon>
        <taxon>Fungi</taxon>
        <taxon>Dikarya</taxon>
        <taxon>Ascomycota</taxon>
        <taxon>Pezizomycotina</taxon>
        <taxon>Sordariomycetes</taxon>
        <taxon>Hypocreomycetidae</taxon>
        <taxon>Glomerellales</taxon>
        <taxon>Glomerellaceae</taxon>
        <taxon>Colletotrichum</taxon>
    </lineage>
</organism>
<evidence type="ECO:0000256" key="8">
    <source>
        <dbReference type="ARBA" id="ARBA00047669"/>
    </source>
</evidence>
<dbReference type="EC" id="3.2.1.-" evidence="13"/>
<evidence type="ECO:0000313" key="16">
    <source>
        <dbReference type="Proteomes" id="UP000186583"/>
    </source>
</evidence>
<keyword evidence="5 13" id="KW-0378">Hydrolase</keyword>
<evidence type="ECO:0000256" key="5">
    <source>
        <dbReference type="ARBA" id="ARBA00022801"/>
    </source>
</evidence>
<dbReference type="InterPro" id="IPR001382">
    <property type="entry name" value="Glyco_hydro_47"/>
</dbReference>
<dbReference type="OrthoDB" id="8118055at2759"/>
<accession>A0A1Q8S4M1</accession>
<evidence type="ECO:0000256" key="13">
    <source>
        <dbReference type="RuleBase" id="RU361193"/>
    </source>
</evidence>
<comment type="caution">
    <text evidence="15">The sequence shown here is derived from an EMBL/GenBank/DDBJ whole genome shotgun (WGS) entry which is preliminary data.</text>
</comment>
<comment type="catalytic activity">
    <reaction evidence="9">
        <text>N(4)-(alpha-D-Man-(1-&gt;2)-alpha-D-Man-(1-&gt;2)-alpha-D-Man-(1-&gt;3)-[alpha-D-Man-(1-&gt;2)-alpha-D-Man-(1-&gt;3)-[alpha-D-Man-(1-&gt;2)-alpha-D-Man-(1-&gt;6)]-alpha-D-Man-(1-&gt;6)]-beta-D-Man-(1-&gt;4)-beta-D-GlcNAc-(1-&gt;4)-beta-D-GlcNAc)-L-asparaginyl-[protein] (N-glucan mannose isomer 9A1,2,3B1,2,3) + 4 H2O = N(4)-(alpha-D-Man-(1-&gt;3)-[alpha-D-Man-(1-&gt;3)-[alpha-D-Man-(1-&gt;6)]-alpha-D-Man-(1-&gt;6)]-beta-D-Man-(1-&gt;4)-beta-D-GlcNAc-(1-&gt;4)-beta-D-GlcNAc)-L-asparaginyl-[protein] (N-glucan mannose isomer 5A1,2) + 4 beta-D-mannose</text>
        <dbReference type="Rhea" id="RHEA:56008"/>
        <dbReference type="Rhea" id="RHEA-COMP:14356"/>
        <dbReference type="Rhea" id="RHEA-COMP:14367"/>
        <dbReference type="ChEBI" id="CHEBI:15377"/>
        <dbReference type="ChEBI" id="CHEBI:28563"/>
        <dbReference type="ChEBI" id="CHEBI:59087"/>
        <dbReference type="ChEBI" id="CHEBI:139493"/>
        <dbReference type="EC" id="3.2.1.113"/>
    </reaction>
</comment>
<protein>
    <recommendedName>
        <fullName evidence="13">alpha-1,2-Mannosidase</fullName>
        <ecNumber evidence="13">3.2.1.-</ecNumber>
    </recommendedName>
</protein>
<feature type="active site" evidence="10">
    <location>
        <position position="315"/>
    </location>
</feature>
<dbReference type="EMBL" id="MPGH01000017">
    <property type="protein sequence ID" value="OLN96362.1"/>
    <property type="molecule type" value="Genomic_DNA"/>
</dbReference>
<feature type="disulfide bond" evidence="12">
    <location>
        <begin position="380"/>
        <end position="423"/>
    </location>
</feature>
<comment type="pathway">
    <text evidence="2">Protein modification; protein glycosylation.</text>
</comment>
<dbReference type="GO" id="GO:0005509">
    <property type="term" value="F:calcium ion binding"/>
    <property type="evidence" value="ECO:0007669"/>
    <property type="project" value="InterPro"/>
</dbReference>
<dbReference type="InterPro" id="IPR050749">
    <property type="entry name" value="Glycosyl_Hydrolase_47"/>
</dbReference>
<dbReference type="PANTHER" id="PTHR11742">
    <property type="entry name" value="MANNOSYL-OLIGOSACCHARIDE ALPHA-1,2-MANNOSIDASE-RELATED"/>
    <property type="match status" value="1"/>
</dbReference>
<dbReference type="Gene3D" id="1.50.10.10">
    <property type="match status" value="1"/>
</dbReference>
<dbReference type="PRINTS" id="PR00747">
    <property type="entry name" value="GLYHDRLASE47"/>
</dbReference>
<name>A0A1Q8S4M1_9PEZI</name>